<accession>A0A5J9VWJ9</accession>
<evidence type="ECO:0008006" key="4">
    <source>
        <dbReference type="Google" id="ProtNLM"/>
    </source>
</evidence>
<dbReference type="Gramene" id="TVU39985">
    <property type="protein sequence ID" value="TVU39985"/>
    <property type="gene ID" value="EJB05_13430"/>
</dbReference>
<dbReference type="EMBL" id="RWGY01000007">
    <property type="protein sequence ID" value="TVU39985.1"/>
    <property type="molecule type" value="Genomic_DNA"/>
</dbReference>
<evidence type="ECO:0000313" key="3">
    <source>
        <dbReference type="Proteomes" id="UP000324897"/>
    </source>
</evidence>
<dbReference type="PANTHER" id="PTHR45717:SF17">
    <property type="entry name" value="PENTATRICOPEPTIDE REPEAT-CONTAINING PROTEIN MITOCHONDRIAL"/>
    <property type="match status" value="1"/>
</dbReference>
<name>A0A5J9VWJ9_9POAL</name>
<evidence type="ECO:0000313" key="2">
    <source>
        <dbReference type="EMBL" id="TVU39985.1"/>
    </source>
</evidence>
<proteinExistence type="inferred from homology"/>
<keyword evidence="3" id="KW-1185">Reference proteome</keyword>
<gene>
    <name evidence="2" type="ORF">EJB05_13430</name>
</gene>
<organism evidence="2 3">
    <name type="scientific">Eragrostis curvula</name>
    <name type="common">weeping love grass</name>
    <dbReference type="NCBI Taxonomy" id="38414"/>
    <lineage>
        <taxon>Eukaryota</taxon>
        <taxon>Viridiplantae</taxon>
        <taxon>Streptophyta</taxon>
        <taxon>Embryophyta</taxon>
        <taxon>Tracheophyta</taxon>
        <taxon>Spermatophyta</taxon>
        <taxon>Magnoliopsida</taxon>
        <taxon>Liliopsida</taxon>
        <taxon>Poales</taxon>
        <taxon>Poaceae</taxon>
        <taxon>PACMAD clade</taxon>
        <taxon>Chloridoideae</taxon>
        <taxon>Eragrostideae</taxon>
        <taxon>Eragrostidinae</taxon>
        <taxon>Eragrostis</taxon>
    </lineage>
</organism>
<comment type="caution">
    <text evidence="2">The sequence shown here is derived from an EMBL/GenBank/DDBJ whole genome shotgun (WGS) entry which is preliminary data.</text>
</comment>
<dbReference type="AlphaFoldDB" id="A0A5J9VWJ9"/>
<comment type="similarity">
    <text evidence="1">Belongs to the PPR family. P subfamily.</text>
</comment>
<feature type="non-terminal residue" evidence="2">
    <location>
        <position position="1"/>
    </location>
</feature>
<evidence type="ECO:0000256" key="1">
    <source>
        <dbReference type="ARBA" id="ARBA00007626"/>
    </source>
</evidence>
<reference evidence="2 3" key="1">
    <citation type="journal article" date="2019" name="Sci. Rep.">
        <title>A high-quality genome of Eragrostis curvula grass provides insights into Poaceae evolution and supports new strategies to enhance forage quality.</title>
        <authorList>
            <person name="Carballo J."/>
            <person name="Santos B.A.C.M."/>
            <person name="Zappacosta D."/>
            <person name="Garbus I."/>
            <person name="Selva J.P."/>
            <person name="Gallo C.A."/>
            <person name="Diaz A."/>
            <person name="Albertini E."/>
            <person name="Caccamo M."/>
            <person name="Echenique V."/>
        </authorList>
    </citation>
    <scope>NUCLEOTIDE SEQUENCE [LARGE SCALE GENOMIC DNA]</scope>
    <source>
        <strain evidence="3">cv. Victoria</strain>
        <tissue evidence="2">Leaf</tissue>
    </source>
</reference>
<dbReference type="GO" id="GO:0005739">
    <property type="term" value="C:mitochondrion"/>
    <property type="evidence" value="ECO:0007669"/>
    <property type="project" value="TreeGrafter"/>
</dbReference>
<dbReference type="OrthoDB" id="1730360at2759"/>
<protein>
    <recommendedName>
        <fullName evidence="4">Terpene synthase N-terminal domain-containing protein</fullName>
    </recommendedName>
</protein>
<sequence>MKSNFCSTIAHFVEWIGRGELLNFEEHDYAYHLDSLVRCYGIEAAQKYIERVPKSFRNGVLYETLLLVVCIWLMSRRHTKSSRR</sequence>
<dbReference type="PANTHER" id="PTHR45717">
    <property type="entry name" value="OS12G0527900 PROTEIN"/>
    <property type="match status" value="1"/>
</dbReference>
<dbReference type="Proteomes" id="UP000324897">
    <property type="component" value="Chromosome 4"/>
</dbReference>